<keyword evidence="1" id="KW-0547">Nucleotide-binding</keyword>
<evidence type="ECO:0000313" key="5">
    <source>
        <dbReference type="EMBL" id="GGM54007.1"/>
    </source>
</evidence>
<accession>A0A917U4B2</accession>
<keyword evidence="3" id="KW-0143">Chaperone</keyword>
<evidence type="ECO:0008006" key="7">
    <source>
        <dbReference type="Google" id="ProtNLM"/>
    </source>
</evidence>
<reference evidence="5" key="1">
    <citation type="journal article" date="2014" name="Int. J. Syst. Evol. Microbiol.">
        <title>Complete genome sequence of Corynebacterium casei LMG S-19264T (=DSM 44701T), isolated from a smear-ripened cheese.</title>
        <authorList>
            <consortium name="US DOE Joint Genome Institute (JGI-PGF)"/>
            <person name="Walter F."/>
            <person name="Albersmeier A."/>
            <person name="Kalinowski J."/>
            <person name="Ruckert C."/>
        </authorList>
    </citation>
    <scope>NUCLEOTIDE SEQUENCE</scope>
    <source>
        <strain evidence="5">JCM 19831</strain>
    </source>
</reference>
<dbReference type="InterPro" id="IPR013126">
    <property type="entry name" value="Hsp_70_fam"/>
</dbReference>
<reference evidence="5" key="2">
    <citation type="submission" date="2020-09" db="EMBL/GenBank/DDBJ databases">
        <authorList>
            <person name="Sun Q."/>
            <person name="Ohkuma M."/>
        </authorList>
    </citation>
    <scope>NUCLEOTIDE SEQUENCE</scope>
    <source>
        <strain evidence="5">JCM 19831</strain>
    </source>
</reference>
<evidence type="ECO:0000313" key="6">
    <source>
        <dbReference type="Proteomes" id="UP000642070"/>
    </source>
</evidence>
<proteinExistence type="predicted"/>
<evidence type="ECO:0000256" key="2">
    <source>
        <dbReference type="ARBA" id="ARBA00022840"/>
    </source>
</evidence>
<keyword evidence="4" id="KW-1133">Transmembrane helix</keyword>
<protein>
    <recommendedName>
        <fullName evidence="7">Hsp70 protein</fullName>
    </recommendedName>
</protein>
<comment type="caution">
    <text evidence="5">The sequence shown here is derived from an EMBL/GenBank/DDBJ whole genome shotgun (WGS) entry which is preliminary data.</text>
</comment>
<dbReference type="PANTHER" id="PTHR42749">
    <property type="entry name" value="CELL SHAPE-DETERMINING PROTEIN MREB"/>
    <property type="match status" value="1"/>
</dbReference>
<dbReference type="GO" id="GO:0005524">
    <property type="term" value="F:ATP binding"/>
    <property type="evidence" value="ECO:0007669"/>
    <property type="project" value="UniProtKB-KW"/>
</dbReference>
<dbReference type="SUPFAM" id="SSF53067">
    <property type="entry name" value="Actin-like ATPase domain"/>
    <property type="match status" value="2"/>
</dbReference>
<dbReference type="InterPro" id="IPR043129">
    <property type="entry name" value="ATPase_NBD"/>
</dbReference>
<dbReference type="EMBL" id="BMPI01000036">
    <property type="protein sequence ID" value="GGM54007.1"/>
    <property type="molecule type" value="Genomic_DNA"/>
</dbReference>
<dbReference type="Gene3D" id="3.90.640.10">
    <property type="entry name" value="Actin, Chain A, domain 4"/>
    <property type="match status" value="1"/>
</dbReference>
<gene>
    <name evidence="5" type="ORF">GCM10007977_064460</name>
</gene>
<keyword evidence="6" id="KW-1185">Reference proteome</keyword>
<sequence length="548" mass="55388">MYRLAVDLGTSNTVAVVADADGPPRALLFDGREQQPSAIHAGPGGRLVAGRDAERLARAEPAAFEPHPKRRIDDGTMLLGAHEVAVADGLAAVLASVRAAVAGQGEPAPPGPVAARGEPAPPVVLTVPAGWGATRRAVLTDAAARAGLGAVELVAEPVAAAAYLAGRLGHTLPPGASLLVVDLGAGTADVALVRTGPGPAVIAHGGLDVGGLDVDAALVELLGKVVAAEAPEVWRRLSSPGDDAERRDRFALWQEVRAAKESLSRLSVAPVHVPGHPAGLHLTRDELEAVAAPLLAPVVDLAAEIAAPGSAPAGVLLVGGGGRLPLLARLLHQRLGIAPTTVERPETVVVEGALLAAGLPPVPANPKPERRPRRRWLSPVMLALAIACFLLPFATVSCGLPGGYGRAGAGGTTEYSGLDLAVGGTPAVAAEHVRPRVEWRPDRLEPQPAQALALLATLAGLAAGVGLARDRRRHAVVAALAGAAAVALVAGQAALTARLAAAVRAQSAVPAGKTAGDFVGTGAGFWLATVLVTLVAAGNLLRWLRRRG</sequence>
<dbReference type="PANTHER" id="PTHR42749:SF1">
    <property type="entry name" value="CELL SHAPE-DETERMINING PROTEIN MREB"/>
    <property type="match status" value="1"/>
</dbReference>
<dbReference type="Proteomes" id="UP000642070">
    <property type="component" value="Unassembled WGS sequence"/>
</dbReference>
<dbReference type="RefSeq" id="WP_190253757.1">
    <property type="nucleotide sequence ID" value="NZ_BMPI01000036.1"/>
</dbReference>
<organism evidence="5 6">
    <name type="scientific">Dactylosporangium sucinum</name>
    <dbReference type="NCBI Taxonomy" id="1424081"/>
    <lineage>
        <taxon>Bacteria</taxon>
        <taxon>Bacillati</taxon>
        <taxon>Actinomycetota</taxon>
        <taxon>Actinomycetes</taxon>
        <taxon>Micromonosporales</taxon>
        <taxon>Micromonosporaceae</taxon>
        <taxon>Dactylosporangium</taxon>
    </lineage>
</organism>
<feature type="transmembrane region" description="Helical" evidence="4">
    <location>
        <begin position="523"/>
        <end position="544"/>
    </location>
</feature>
<evidence type="ECO:0000256" key="4">
    <source>
        <dbReference type="SAM" id="Phobius"/>
    </source>
</evidence>
<dbReference type="Gene3D" id="3.30.420.40">
    <property type="match status" value="2"/>
</dbReference>
<dbReference type="AlphaFoldDB" id="A0A917U4B2"/>
<feature type="transmembrane region" description="Helical" evidence="4">
    <location>
        <begin position="376"/>
        <end position="394"/>
    </location>
</feature>
<dbReference type="Pfam" id="PF00012">
    <property type="entry name" value="HSP70"/>
    <property type="match status" value="1"/>
</dbReference>
<keyword evidence="4" id="KW-0472">Membrane</keyword>
<evidence type="ECO:0000256" key="3">
    <source>
        <dbReference type="ARBA" id="ARBA00023186"/>
    </source>
</evidence>
<feature type="transmembrane region" description="Helical" evidence="4">
    <location>
        <begin position="449"/>
        <end position="468"/>
    </location>
</feature>
<name>A0A917U4B2_9ACTN</name>
<keyword evidence="2" id="KW-0067">ATP-binding</keyword>
<keyword evidence="4" id="KW-0812">Transmembrane</keyword>
<dbReference type="GO" id="GO:0140662">
    <property type="term" value="F:ATP-dependent protein folding chaperone"/>
    <property type="evidence" value="ECO:0007669"/>
    <property type="project" value="InterPro"/>
</dbReference>
<dbReference type="PRINTS" id="PR00301">
    <property type="entry name" value="HEATSHOCK70"/>
</dbReference>
<evidence type="ECO:0000256" key="1">
    <source>
        <dbReference type="ARBA" id="ARBA00022741"/>
    </source>
</evidence>
<feature type="transmembrane region" description="Helical" evidence="4">
    <location>
        <begin position="475"/>
        <end position="503"/>
    </location>
</feature>